<keyword evidence="3" id="KW-1185">Reference proteome</keyword>
<name>A0A1I0AIR4_9BACT</name>
<feature type="transmembrane region" description="Helical" evidence="1">
    <location>
        <begin position="26"/>
        <end position="45"/>
    </location>
</feature>
<dbReference type="Proteomes" id="UP000198697">
    <property type="component" value="Unassembled WGS sequence"/>
</dbReference>
<evidence type="ECO:0000313" key="2">
    <source>
        <dbReference type="EMBL" id="SES94176.1"/>
    </source>
</evidence>
<organism evidence="2 3">
    <name type="scientific">Hymenobacter actinosclerus</name>
    <dbReference type="NCBI Taxonomy" id="82805"/>
    <lineage>
        <taxon>Bacteria</taxon>
        <taxon>Pseudomonadati</taxon>
        <taxon>Bacteroidota</taxon>
        <taxon>Cytophagia</taxon>
        <taxon>Cytophagales</taxon>
        <taxon>Hymenobacteraceae</taxon>
        <taxon>Hymenobacter</taxon>
    </lineage>
</organism>
<dbReference type="OrthoDB" id="886403at2"/>
<dbReference type="STRING" id="82805.SAMN04487998_0734"/>
<evidence type="ECO:0000256" key="1">
    <source>
        <dbReference type="SAM" id="Phobius"/>
    </source>
</evidence>
<dbReference type="AlphaFoldDB" id="A0A1I0AIR4"/>
<keyword evidence="1" id="KW-1133">Transmembrane helix</keyword>
<dbReference type="RefSeq" id="WP_092768318.1">
    <property type="nucleotide sequence ID" value="NZ_FOHS01000001.1"/>
</dbReference>
<accession>A0A1I0AIR4</accession>
<reference evidence="3" key="1">
    <citation type="submission" date="2016-10" db="EMBL/GenBank/DDBJ databases">
        <authorList>
            <person name="Varghese N."/>
            <person name="Submissions S."/>
        </authorList>
    </citation>
    <scope>NUCLEOTIDE SEQUENCE [LARGE SCALE GENOMIC DNA]</scope>
    <source>
        <strain evidence="3">DSM 15310</strain>
    </source>
</reference>
<keyword evidence="1" id="KW-0812">Transmembrane</keyword>
<sequence length="119" mass="13691">MKTTESYTAQLGQFIRYVLLPAVPRLAWWALGLLGFSWLNLLLLAELWPHHPQAETWFAAGFMLCLALLPWLGVYTAQRLISRVRRWWWRSFWRLVTIGGYLAGVVALFALLIGVMVSS</sequence>
<dbReference type="EMBL" id="FOHS01000001">
    <property type="protein sequence ID" value="SES94176.1"/>
    <property type="molecule type" value="Genomic_DNA"/>
</dbReference>
<feature type="transmembrane region" description="Helical" evidence="1">
    <location>
        <begin position="98"/>
        <end position="117"/>
    </location>
</feature>
<keyword evidence="1" id="KW-0472">Membrane</keyword>
<gene>
    <name evidence="2" type="ORF">SAMN04487998_0734</name>
</gene>
<feature type="transmembrane region" description="Helical" evidence="1">
    <location>
        <begin position="57"/>
        <end position="77"/>
    </location>
</feature>
<evidence type="ECO:0000313" key="3">
    <source>
        <dbReference type="Proteomes" id="UP000198697"/>
    </source>
</evidence>
<proteinExistence type="predicted"/>
<protein>
    <submittedName>
        <fullName evidence="2">Uncharacterized protein</fullName>
    </submittedName>
</protein>